<feature type="domain" description="Tetrahaem cytochrome" evidence="10">
    <location>
        <begin position="4"/>
        <end position="46"/>
    </location>
</feature>
<keyword evidence="7" id="KW-0560">Oxidoreductase</keyword>
<dbReference type="InterPro" id="IPR012286">
    <property type="entry name" value="Tetrahaem_cytochrome"/>
</dbReference>
<keyword evidence="6" id="KW-0249">Electron transport</keyword>
<gene>
    <name evidence="11" type="ORF">FHR31_000403</name>
</gene>
<evidence type="ECO:0000259" key="10">
    <source>
        <dbReference type="Pfam" id="PF14537"/>
    </source>
</evidence>
<protein>
    <submittedName>
        <fullName evidence="11">Succinate dehydrogenase/fumarate reductase flavoprotein subunit</fullName>
    </submittedName>
</protein>
<evidence type="ECO:0000313" key="12">
    <source>
        <dbReference type="Proteomes" id="UP000530850"/>
    </source>
</evidence>
<dbReference type="SUPFAM" id="SSF48695">
    <property type="entry name" value="Multiheme cytochromes"/>
    <property type="match status" value="1"/>
</dbReference>
<accession>A0A7W5D0R9</accession>
<name>A0A7W5D0R9_9ACTN</name>
<dbReference type="InterPro" id="IPR003953">
    <property type="entry name" value="FAD-dep_OxRdtase_2_FAD-bd"/>
</dbReference>
<evidence type="ECO:0000256" key="4">
    <source>
        <dbReference type="ARBA" id="ARBA00022630"/>
    </source>
</evidence>
<evidence type="ECO:0000256" key="6">
    <source>
        <dbReference type="ARBA" id="ARBA00022982"/>
    </source>
</evidence>
<evidence type="ECO:0000256" key="7">
    <source>
        <dbReference type="ARBA" id="ARBA00023002"/>
    </source>
</evidence>
<dbReference type="Gene3D" id="3.50.50.60">
    <property type="entry name" value="FAD/NAD(P)-binding domain"/>
    <property type="match status" value="1"/>
</dbReference>
<comment type="subcellular location">
    <subcellularLocation>
        <location evidence="1">Cell envelope</location>
    </subcellularLocation>
</comment>
<dbReference type="SUPFAM" id="SSF51905">
    <property type="entry name" value="FAD/NAD(P)-binding domain"/>
    <property type="match status" value="1"/>
</dbReference>
<dbReference type="EMBL" id="JACHYA010000001">
    <property type="protein sequence ID" value="MBB3170623.1"/>
    <property type="molecule type" value="Genomic_DNA"/>
</dbReference>
<dbReference type="Pfam" id="PF14537">
    <property type="entry name" value="Cytochrom_c3_2"/>
    <property type="match status" value="1"/>
</dbReference>
<keyword evidence="4" id="KW-0285">Flavoprotein</keyword>
<evidence type="ECO:0000256" key="3">
    <source>
        <dbReference type="ARBA" id="ARBA00022617"/>
    </source>
</evidence>
<proteinExistence type="predicted"/>
<keyword evidence="5" id="KW-0479">Metal-binding</keyword>
<evidence type="ECO:0000256" key="1">
    <source>
        <dbReference type="ARBA" id="ARBA00004196"/>
    </source>
</evidence>
<evidence type="ECO:0000256" key="8">
    <source>
        <dbReference type="ARBA" id="ARBA00023004"/>
    </source>
</evidence>
<dbReference type="Pfam" id="PF00890">
    <property type="entry name" value="FAD_binding_2"/>
    <property type="match status" value="1"/>
</dbReference>
<evidence type="ECO:0000313" key="11">
    <source>
        <dbReference type="EMBL" id="MBB3170623.1"/>
    </source>
</evidence>
<comment type="caution">
    <text evidence="11">The sequence shown here is derived from an EMBL/GenBank/DDBJ whole genome shotgun (WGS) entry which is preliminary data.</text>
</comment>
<keyword evidence="3" id="KW-0349">Heme</keyword>
<dbReference type="InterPro" id="IPR036280">
    <property type="entry name" value="Multihaem_cyt_sf"/>
</dbReference>
<reference evidence="11 12" key="1">
    <citation type="submission" date="2020-08" db="EMBL/GenBank/DDBJ databases">
        <title>Sequencing the genomes of 1000 actinobacteria strains.</title>
        <authorList>
            <person name="Klenk H.-P."/>
        </authorList>
    </citation>
    <scope>NUCLEOTIDE SEQUENCE [LARGE SCALE GENOMIC DNA]</scope>
    <source>
        <strain evidence="11 12">DSM 22242</strain>
    </source>
</reference>
<keyword evidence="8" id="KW-0408">Iron</keyword>
<evidence type="ECO:0000256" key="5">
    <source>
        <dbReference type="ARBA" id="ARBA00022723"/>
    </source>
</evidence>
<evidence type="ECO:0000259" key="9">
    <source>
        <dbReference type="Pfam" id="PF00890"/>
    </source>
</evidence>
<organism evidence="11 12">
    <name type="scientific">Parvibacter caecicola</name>
    <dbReference type="NCBI Taxonomy" id="747645"/>
    <lineage>
        <taxon>Bacteria</taxon>
        <taxon>Bacillati</taxon>
        <taxon>Actinomycetota</taxon>
        <taxon>Coriobacteriia</taxon>
        <taxon>Coriobacteriales</taxon>
        <taxon>Coriobacteriaceae</taxon>
        <taxon>Parvibacter</taxon>
    </lineage>
</organism>
<keyword evidence="2" id="KW-0813">Transport</keyword>
<dbReference type="InterPro" id="IPR036188">
    <property type="entry name" value="FAD/NAD-bd_sf"/>
</dbReference>
<dbReference type="GO" id="GO:0016491">
    <property type="term" value="F:oxidoreductase activity"/>
    <property type="evidence" value="ECO:0007669"/>
    <property type="project" value="UniProtKB-KW"/>
</dbReference>
<sequence length="254" mass="27738">MTRDELTEKTADCEFNPHAMQHDNYDCSTCHKAHRASIYYCTKCHSETADDLPAGWLTMKDAEKLGASIDLTKTSEAGIKAAVSYINYKSDYRINAGQVEAWARNSQEALAWWEEAAKAGGSESKPYDYTVNCNGHEVHFHANTYFHDEGHQKGALAIGDAVQAEGAEVYFETPCVQLLKEGERVVGAIDKRKSDDAHILLRAAKGVIIAAGDYVGNALGPFFGNSNYPMDIEGLSVGRAITAGYVTGRYVASL</sequence>
<feature type="domain" description="FAD-dependent oxidoreductase 2 FAD-binding" evidence="9">
    <location>
        <begin position="78"/>
        <end position="219"/>
    </location>
</feature>
<dbReference type="Gene3D" id="1.10.1130.10">
    <property type="entry name" value="Flavocytochrome C3, Chain A"/>
    <property type="match status" value="1"/>
</dbReference>
<evidence type="ECO:0000256" key="2">
    <source>
        <dbReference type="ARBA" id="ARBA00022448"/>
    </source>
</evidence>
<dbReference type="AlphaFoldDB" id="A0A7W5D0R9"/>
<dbReference type="Proteomes" id="UP000530850">
    <property type="component" value="Unassembled WGS sequence"/>
</dbReference>
<dbReference type="GO" id="GO:0046872">
    <property type="term" value="F:metal ion binding"/>
    <property type="evidence" value="ECO:0007669"/>
    <property type="project" value="UniProtKB-KW"/>
</dbReference>
<dbReference type="GO" id="GO:0030313">
    <property type="term" value="C:cell envelope"/>
    <property type="evidence" value="ECO:0007669"/>
    <property type="project" value="UniProtKB-SubCell"/>
</dbReference>